<keyword evidence="10" id="KW-1133">Transmembrane helix</keyword>
<gene>
    <name evidence="14" type="ORF">CPE01_11340</name>
</gene>
<dbReference type="Pfam" id="PF00512">
    <property type="entry name" value="HisKA"/>
    <property type="match status" value="1"/>
</dbReference>
<feature type="transmembrane region" description="Helical" evidence="10">
    <location>
        <begin position="134"/>
        <end position="151"/>
    </location>
</feature>
<dbReference type="InterPro" id="IPR050736">
    <property type="entry name" value="Sensor_HK_Regulatory"/>
</dbReference>
<dbReference type="InterPro" id="IPR000014">
    <property type="entry name" value="PAS"/>
</dbReference>
<evidence type="ECO:0000259" key="11">
    <source>
        <dbReference type="PROSITE" id="PS50109"/>
    </source>
</evidence>
<evidence type="ECO:0000256" key="10">
    <source>
        <dbReference type="SAM" id="Phobius"/>
    </source>
</evidence>
<dbReference type="InterPro" id="IPR000700">
    <property type="entry name" value="PAS-assoc_C"/>
</dbReference>
<dbReference type="InterPro" id="IPR036097">
    <property type="entry name" value="HisK_dim/P_sf"/>
</dbReference>
<organism evidence="14 15">
    <name type="scientific">Cellulomonas persica</name>
    <dbReference type="NCBI Taxonomy" id="76861"/>
    <lineage>
        <taxon>Bacteria</taxon>
        <taxon>Bacillati</taxon>
        <taxon>Actinomycetota</taxon>
        <taxon>Actinomycetes</taxon>
        <taxon>Micrococcales</taxon>
        <taxon>Cellulomonadaceae</taxon>
        <taxon>Cellulomonas</taxon>
    </lineage>
</organism>
<comment type="caution">
    <text evidence="14">The sequence shown here is derived from an EMBL/GenBank/DDBJ whole genome shotgun (WGS) entry which is preliminary data.</text>
</comment>
<dbReference type="SMART" id="SM00091">
    <property type="entry name" value="PAS"/>
    <property type="match status" value="1"/>
</dbReference>
<comment type="catalytic activity">
    <reaction evidence="1">
        <text>ATP + protein L-histidine = ADP + protein N-phospho-L-histidine.</text>
        <dbReference type="EC" id="2.7.13.3"/>
    </reaction>
</comment>
<evidence type="ECO:0000256" key="2">
    <source>
        <dbReference type="ARBA" id="ARBA00001968"/>
    </source>
</evidence>
<dbReference type="Gene3D" id="3.30.565.10">
    <property type="entry name" value="Histidine kinase-like ATPase, C-terminal domain"/>
    <property type="match status" value="1"/>
</dbReference>
<keyword evidence="7" id="KW-0418">Kinase</keyword>
<dbReference type="PROSITE" id="PS50113">
    <property type="entry name" value="PAC"/>
    <property type="match status" value="1"/>
</dbReference>
<dbReference type="CDD" id="cd00075">
    <property type="entry name" value="HATPase"/>
    <property type="match status" value="1"/>
</dbReference>
<evidence type="ECO:0000256" key="4">
    <source>
        <dbReference type="ARBA" id="ARBA00012438"/>
    </source>
</evidence>
<name>A0A510UVA7_9CELL</name>
<evidence type="ECO:0000259" key="13">
    <source>
        <dbReference type="PROSITE" id="PS50113"/>
    </source>
</evidence>
<dbReference type="FunFam" id="1.10.287.130:FF:000001">
    <property type="entry name" value="Two-component sensor histidine kinase"/>
    <property type="match status" value="1"/>
</dbReference>
<evidence type="ECO:0000256" key="5">
    <source>
        <dbReference type="ARBA" id="ARBA00022553"/>
    </source>
</evidence>
<keyword evidence="15" id="KW-1185">Reference proteome</keyword>
<dbReference type="SUPFAM" id="SSF55785">
    <property type="entry name" value="PYP-like sensor domain (PAS domain)"/>
    <property type="match status" value="1"/>
</dbReference>
<feature type="transmembrane region" description="Helical" evidence="10">
    <location>
        <begin position="109"/>
        <end position="127"/>
    </location>
</feature>
<protein>
    <recommendedName>
        <fullName evidence="4">histidine kinase</fullName>
        <ecNumber evidence="4">2.7.13.3</ecNumber>
    </recommendedName>
</protein>
<dbReference type="GO" id="GO:0005886">
    <property type="term" value="C:plasma membrane"/>
    <property type="evidence" value="ECO:0007669"/>
    <property type="project" value="UniProtKB-SubCell"/>
</dbReference>
<dbReference type="FunFam" id="3.30.565.10:FF:000006">
    <property type="entry name" value="Sensor histidine kinase WalK"/>
    <property type="match status" value="1"/>
</dbReference>
<dbReference type="Gene3D" id="3.30.450.20">
    <property type="entry name" value="PAS domain"/>
    <property type="match status" value="1"/>
</dbReference>
<dbReference type="CDD" id="cd00130">
    <property type="entry name" value="PAS"/>
    <property type="match status" value="1"/>
</dbReference>
<feature type="domain" description="PAC" evidence="13">
    <location>
        <begin position="318"/>
        <end position="370"/>
    </location>
</feature>
<dbReference type="InterPro" id="IPR005467">
    <property type="entry name" value="His_kinase_dom"/>
</dbReference>
<dbReference type="GO" id="GO:0006355">
    <property type="term" value="P:regulation of DNA-templated transcription"/>
    <property type="evidence" value="ECO:0007669"/>
    <property type="project" value="InterPro"/>
</dbReference>
<dbReference type="InterPro" id="IPR013767">
    <property type="entry name" value="PAS_fold"/>
</dbReference>
<dbReference type="EMBL" id="BJUA01000004">
    <property type="protein sequence ID" value="GEK17401.1"/>
    <property type="molecule type" value="Genomic_DNA"/>
</dbReference>
<dbReference type="InterPro" id="IPR004358">
    <property type="entry name" value="Sig_transdc_His_kin-like_C"/>
</dbReference>
<dbReference type="PANTHER" id="PTHR43711:SF1">
    <property type="entry name" value="HISTIDINE KINASE 1"/>
    <property type="match status" value="1"/>
</dbReference>
<dbReference type="PANTHER" id="PTHR43711">
    <property type="entry name" value="TWO-COMPONENT HISTIDINE KINASE"/>
    <property type="match status" value="1"/>
</dbReference>
<dbReference type="CDD" id="cd00082">
    <property type="entry name" value="HisKA"/>
    <property type="match status" value="1"/>
</dbReference>
<dbReference type="SUPFAM" id="SSF55874">
    <property type="entry name" value="ATPase domain of HSP90 chaperone/DNA topoisomerase II/histidine kinase"/>
    <property type="match status" value="1"/>
</dbReference>
<keyword evidence="6" id="KW-0808">Transferase</keyword>
<feature type="domain" description="PAS" evidence="12">
    <location>
        <begin position="223"/>
        <end position="278"/>
    </location>
</feature>
<keyword evidence="5" id="KW-0597">Phosphoprotein</keyword>
<evidence type="ECO:0000256" key="1">
    <source>
        <dbReference type="ARBA" id="ARBA00000085"/>
    </source>
</evidence>
<evidence type="ECO:0000256" key="9">
    <source>
        <dbReference type="ARBA" id="ARBA00023136"/>
    </source>
</evidence>
<dbReference type="GO" id="GO:0000155">
    <property type="term" value="F:phosphorelay sensor kinase activity"/>
    <property type="evidence" value="ECO:0007669"/>
    <property type="project" value="InterPro"/>
</dbReference>
<evidence type="ECO:0000256" key="3">
    <source>
        <dbReference type="ARBA" id="ARBA00004236"/>
    </source>
</evidence>
<keyword evidence="10" id="KW-0812">Transmembrane</keyword>
<evidence type="ECO:0000313" key="15">
    <source>
        <dbReference type="Proteomes" id="UP000321386"/>
    </source>
</evidence>
<evidence type="ECO:0000256" key="7">
    <source>
        <dbReference type="ARBA" id="ARBA00022777"/>
    </source>
</evidence>
<sequence length="604" mass="64209">MSAERTGRDRRRPGTRLVRLVSRFTGPEAGVLERQQPFVVAFALSMIVLWLVPSLVTDPALVAVAAAIAVAVPVLAVLLPWQRWPEWAPDVLPVVSLLAIALLRTGTGGPGSVFAALIFLPVLTLAAQRGRRGVVIATVGVVAVVFTPVVFEPATFTVQTVARAIVVALVALLQAVVAHEATERLRARNAALDRLRVHQDELLDIVRRDAEVIARVASERELALEQLVSVIDSATEQAIIATDSAGVVQVFNAGAERLLGFAQGEVVGRANLTRFHEPAELAERYRALFGHDARGEGAQADRRLLEAVVASASGGGSHVRDWRWVRRDGETRTVRLAVTRRVDADGASSGFVVVATDVTAEREAAALKEQFVSLVSHELRTPLTAVLGYLELVQDGTDPLTDEQREYLAIVERNARRQLRLVSDLLLTAQLEAGRFVITPQDMDLAEVARTALASAAYSAQAAQVRLVEHVETTRLVADPLRLAQVVDNLLSNAIKFTQPGGTVAVSVGPDRDDHAATGEAGAVLEVSDSGVGIAPDEIDQLTQRFFRAGAAARGAVPGVGLGLSITRAVVEAHGGTLAIASTVGEGTTVTVRLPARPPETPAA</sequence>
<dbReference type="Pfam" id="PF00989">
    <property type="entry name" value="PAS"/>
    <property type="match status" value="1"/>
</dbReference>
<keyword evidence="8" id="KW-0902">Two-component regulatory system</keyword>
<dbReference type="OrthoDB" id="9757990at2"/>
<reference evidence="14 15" key="1">
    <citation type="submission" date="2019-07" db="EMBL/GenBank/DDBJ databases">
        <title>Whole genome shotgun sequence of Cellulomonas persica NBRC 101101.</title>
        <authorList>
            <person name="Hosoyama A."/>
            <person name="Uohara A."/>
            <person name="Ohji S."/>
            <person name="Ichikawa N."/>
        </authorList>
    </citation>
    <scope>NUCLEOTIDE SEQUENCE [LARGE SCALE GENOMIC DNA]</scope>
    <source>
        <strain evidence="14 15">NBRC 101101</strain>
    </source>
</reference>
<dbReference type="PRINTS" id="PR00344">
    <property type="entry name" value="BCTRLSENSOR"/>
</dbReference>
<dbReference type="SMART" id="SM00388">
    <property type="entry name" value="HisKA"/>
    <property type="match status" value="1"/>
</dbReference>
<dbReference type="GO" id="GO:0005509">
    <property type="term" value="F:calcium ion binding"/>
    <property type="evidence" value="ECO:0007669"/>
    <property type="project" value="UniProtKB-ARBA"/>
</dbReference>
<evidence type="ECO:0000256" key="6">
    <source>
        <dbReference type="ARBA" id="ARBA00022679"/>
    </source>
</evidence>
<feature type="transmembrane region" description="Helical" evidence="10">
    <location>
        <begin position="62"/>
        <end position="80"/>
    </location>
</feature>
<dbReference type="InterPro" id="IPR035965">
    <property type="entry name" value="PAS-like_dom_sf"/>
</dbReference>
<dbReference type="SMART" id="SM00086">
    <property type="entry name" value="PAC"/>
    <property type="match status" value="1"/>
</dbReference>
<keyword evidence="9 10" id="KW-0472">Membrane</keyword>
<comment type="cofactor">
    <cofactor evidence="2">
        <name>a divalent metal cation</name>
        <dbReference type="ChEBI" id="CHEBI:60240"/>
    </cofactor>
</comment>
<feature type="domain" description="Histidine kinase" evidence="11">
    <location>
        <begin position="374"/>
        <end position="598"/>
    </location>
</feature>
<dbReference type="PROSITE" id="PS50109">
    <property type="entry name" value="HIS_KIN"/>
    <property type="match status" value="1"/>
</dbReference>
<dbReference type="InterPro" id="IPR003661">
    <property type="entry name" value="HisK_dim/P_dom"/>
</dbReference>
<accession>A0A510UVA7</accession>
<dbReference type="PROSITE" id="PS50112">
    <property type="entry name" value="PAS"/>
    <property type="match status" value="1"/>
</dbReference>
<evidence type="ECO:0000313" key="14">
    <source>
        <dbReference type="EMBL" id="GEK17401.1"/>
    </source>
</evidence>
<dbReference type="InterPro" id="IPR001610">
    <property type="entry name" value="PAC"/>
</dbReference>
<dbReference type="SMART" id="SM00387">
    <property type="entry name" value="HATPase_c"/>
    <property type="match status" value="1"/>
</dbReference>
<proteinExistence type="predicted"/>
<dbReference type="SUPFAM" id="SSF47384">
    <property type="entry name" value="Homodimeric domain of signal transducing histidine kinase"/>
    <property type="match status" value="1"/>
</dbReference>
<dbReference type="InterPro" id="IPR036890">
    <property type="entry name" value="HATPase_C_sf"/>
</dbReference>
<dbReference type="EC" id="2.7.13.3" evidence="4"/>
<dbReference type="AlphaFoldDB" id="A0A510UVA7"/>
<dbReference type="Gene3D" id="1.10.287.130">
    <property type="match status" value="1"/>
</dbReference>
<evidence type="ECO:0000259" key="12">
    <source>
        <dbReference type="PROSITE" id="PS50112"/>
    </source>
</evidence>
<dbReference type="Proteomes" id="UP000321386">
    <property type="component" value="Unassembled WGS sequence"/>
</dbReference>
<dbReference type="Pfam" id="PF02518">
    <property type="entry name" value="HATPase_c"/>
    <property type="match status" value="1"/>
</dbReference>
<dbReference type="InterPro" id="IPR003594">
    <property type="entry name" value="HATPase_dom"/>
</dbReference>
<evidence type="ECO:0000256" key="8">
    <source>
        <dbReference type="ARBA" id="ARBA00023012"/>
    </source>
</evidence>
<feature type="transmembrane region" description="Helical" evidence="10">
    <location>
        <begin position="38"/>
        <end position="56"/>
    </location>
</feature>
<comment type="subcellular location">
    <subcellularLocation>
        <location evidence="3">Cell membrane</location>
    </subcellularLocation>
</comment>